<sequence>MKEGTDILDHATYMTSLAEQLQELKEEISDQKFATVVLRSLPESYNNFISSLNARTVEELKWDNIKGVLMKEYMKWKEKQGHGHDQDSSRNEAFFKTLAIKQIMCKVKDVINVSTLVTLLRNVHYVSEESTGLKQEIALNSTSTSSKQNYHWFIDSGATKHVAFQRHLIVDNVECKQPSKIYLGDNRVIQAQREGKVRLQCYDESSVVTSVLNKVLYVPEITKNLLSISAMTQMGAND</sequence>
<proteinExistence type="predicted"/>
<feature type="domain" description="Retrovirus-related Pol polyprotein from transposon TNT 1-94-like beta-barrel" evidence="1">
    <location>
        <begin position="152"/>
        <end position="235"/>
    </location>
</feature>
<dbReference type="Proteomes" id="UP001152795">
    <property type="component" value="Unassembled WGS sequence"/>
</dbReference>
<dbReference type="EMBL" id="CACRXK020023096">
    <property type="protein sequence ID" value="CAB4037447.1"/>
    <property type="molecule type" value="Genomic_DNA"/>
</dbReference>
<reference evidence="2" key="1">
    <citation type="submission" date="2020-04" db="EMBL/GenBank/DDBJ databases">
        <authorList>
            <person name="Alioto T."/>
            <person name="Alioto T."/>
            <person name="Gomez Garrido J."/>
        </authorList>
    </citation>
    <scope>NUCLEOTIDE SEQUENCE</scope>
    <source>
        <strain evidence="2">A484AB</strain>
    </source>
</reference>
<dbReference type="OrthoDB" id="8029976at2759"/>
<evidence type="ECO:0000313" key="2">
    <source>
        <dbReference type="EMBL" id="CAB4037447.1"/>
    </source>
</evidence>
<dbReference type="InterPro" id="IPR054722">
    <property type="entry name" value="PolX-like_BBD"/>
</dbReference>
<protein>
    <recommendedName>
        <fullName evidence="1">Retrovirus-related Pol polyprotein from transposon TNT 1-94-like beta-barrel domain-containing protein</fullName>
    </recommendedName>
</protein>
<dbReference type="Pfam" id="PF14223">
    <property type="entry name" value="Retrotran_gag_2"/>
    <property type="match status" value="1"/>
</dbReference>
<dbReference type="Pfam" id="PF22936">
    <property type="entry name" value="Pol_BBD"/>
    <property type="match status" value="1"/>
</dbReference>
<keyword evidence="3" id="KW-1185">Reference proteome</keyword>
<dbReference type="AlphaFoldDB" id="A0A7D9LN49"/>
<gene>
    <name evidence="2" type="ORF">PACLA_8A002173</name>
</gene>
<name>A0A7D9LN49_PARCT</name>
<evidence type="ECO:0000313" key="3">
    <source>
        <dbReference type="Proteomes" id="UP001152795"/>
    </source>
</evidence>
<accession>A0A7D9LN49</accession>
<organism evidence="2 3">
    <name type="scientific">Paramuricea clavata</name>
    <name type="common">Red gorgonian</name>
    <name type="synonym">Violescent sea-whip</name>
    <dbReference type="NCBI Taxonomy" id="317549"/>
    <lineage>
        <taxon>Eukaryota</taxon>
        <taxon>Metazoa</taxon>
        <taxon>Cnidaria</taxon>
        <taxon>Anthozoa</taxon>
        <taxon>Octocorallia</taxon>
        <taxon>Malacalcyonacea</taxon>
        <taxon>Plexauridae</taxon>
        <taxon>Paramuricea</taxon>
    </lineage>
</organism>
<comment type="caution">
    <text evidence="2">The sequence shown here is derived from an EMBL/GenBank/DDBJ whole genome shotgun (WGS) entry which is preliminary data.</text>
</comment>
<evidence type="ECO:0000259" key="1">
    <source>
        <dbReference type="Pfam" id="PF22936"/>
    </source>
</evidence>